<organism evidence="2 3">
    <name type="scientific">Tsukamurella pulmonis</name>
    <dbReference type="NCBI Taxonomy" id="47312"/>
    <lineage>
        <taxon>Bacteria</taxon>
        <taxon>Bacillati</taxon>
        <taxon>Actinomycetota</taxon>
        <taxon>Actinomycetes</taxon>
        <taxon>Mycobacteriales</taxon>
        <taxon>Tsukamurellaceae</taxon>
        <taxon>Tsukamurella</taxon>
    </lineage>
</organism>
<evidence type="ECO:0000313" key="2">
    <source>
        <dbReference type="EMBL" id="SDQ98579.1"/>
    </source>
</evidence>
<keyword evidence="1" id="KW-1133">Transmembrane helix</keyword>
<proteinExistence type="predicted"/>
<sequence>MGSRGDGAGYQTGLLVGLVTFVIVAGALTWLAARHARRERFLFRPADVLLGFGLAWVGALVFAATVRRSDFVTGFAVLTTFAFALALALGVAAIRSRRDLRRERASVEVARAAIPAAAREYFASAGFRSALAGMSVVSPPRPETASEVIAYWAYRALDSGDYVEGARLIHEAAALAGWTVASPSLAAAVPRLTAPFLAGDEWRDPAIDRGFRDCALALLSARFGQGARV</sequence>
<protein>
    <submittedName>
        <fullName evidence="2">Uncharacterized protein</fullName>
    </submittedName>
</protein>
<evidence type="ECO:0000313" key="3">
    <source>
        <dbReference type="Proteomes" id="UP000183053"/>
    </source>
</evidence>
<reference evidence="3" key="1">
    <citation type="submission" date="2016-10" db="EMBL/GenBank/DDBJ databases">
        <authorList>
            <person name="Varghese N."/>
            <person name="Submissions S."/>
        </authorList>
    </citation>
    <scope>NUCLEOTIDE SEQUENCE [LARGE SCALE GENOMIC DNA]</scope>
    <source>
        <strain evidence="3">DSM 44142</strain>
    </source>
</reference>
<dbReference type="EMBL" id="FNLF01000002">
    <property type="protein sequence ID" value="SDQ98579.1"/>
    <property type="molecule type" value="Genomic_DNA"/>
</dbReference>
<feature type="transmembrane region" description="Helical" evidence="1">
    <location>
        <begin position="12"/>
        <end position="33"/>
    </location>
</feature>
<accession>A0A1H1FCW4</accession>
<feature type="transmembrane region" description="Helical" evidence="1">
    <location>
        <begin position="45"/>
        <end position="65"/>
    </location>
</feature>
<dbReference type="Proteomes" id="UP000183053">
    <property type="component" value="Unassembled WGS sequence"/>
</dbReference>
<keyword evidence="3" id="KW-1185">Reference proteome</keyword>
<dbReference type="RefSeq" id="WP_068567620.1">
    <property type="nucleotide sequence ID" value="NZ_FNLF01000002.1"/>
</dbReference>
<evidence type="ECO:0000256" key="1">
    <source>
        <dbReference type="SAM" id="Phobius"/>
    </source>
</evidence>
<dbReference type="OrthoDB" id="4775205at2"/>
<gene>
    <name evidence="2" type="ORF">SAMN04489765_2637</name>
</gene>
<keyword evidence="1" id="KW-0812">Transmembrane</keyword>
<dbReference type="STRING" id="47312.SAMN04489765_2637"/>
<feature type="transmembrane region" description="Helical" evidence="1">
    <location>
        <begin position="71"/>
        <end position="94"/>
    </location>
</feature>
<dbReference type="AlphaFoldDB" id="A0A1H1FCW4"/>
<keyword evidence="1" id="KW-0472">Membrane</keyword>
<name>A0A1H1FCW4_9ACTN</name>